<dbReference type="InterPro" id="IPR004159">
    <property type="entry name" value="Put_SAM_MeTrfase"/>
</dbReference>
<evidence type="ECO:0000256" key="11">
    <source>
        <dbReference type="SAM" id="MobiDB-lite"/>
    </source>
</evidence>
<keyword evidence="5" id="KW-0812">Transmembrane</keyword>
<dbReference type="GO" id="GO:0008168">
    <property type="term" value="F:methyltransferase activity"/>
    <property type="evidence" value="ECO:0007669"/>
    <property type="project" value="UniProtKB-KW"/>
</dbReference>
<reference evidence="12" key="1">
    <citation type="submission" date="2021-01" db="EMBL/GenBank/DDBJ databases">
        <title>Adiantum capillus-veneris genome.</title>
        <authorList>
            <person name="Fang Y."/>
            <person name="Liao Q."/>
        </authorList>
    </citation>
    <scope>NUCLEOTIDE SEQUENCE</scope>
    <source>
        <strain evidence="12">H3</strain>
        <tissue evidence="12">Leaf</tissue>
    </source>
</reference>
<feature type="compositionally biased region" description="Basic and acidic residues" evidence="11">
    <location>
        <begin position="54"/>
        <end position="63"/>
    </location>
</feature>
<feature type="compositionally biased region" description="Polar residues" evidence="11">
    <location>
        <begin position="39"/>
        <end position="53"/>
    </location>
</feature>
<keyword evidence="3" id="KW-0489">Methyltransferase</keyword>
<evidence type="ECO:0000256" key="4">
    <source>
        <dbReference type="ARBA" id="ARBA00022679"/>
    </source>
</evidence>
<dbReference type="Gene3D" id="3.40.50.150">
    <property type="entry name" value="Vaccinia Virus protein VP39"/>
    <property type="match status" value="1"/>
</dbReference>
<accession>A0A9D4UT31</accession>
<evidence type="ECO:0000313" key="13">
    <source>
        <dbReference type="Proteomes" id="UP000886520"/>
    </source>
</evidence>
<dbReference type="GO" id="GO:0016020">
    <property type="term" value="C:membrane"/>
    <property type="evidence" value="ECO:0007669"/>
    <property type="project" value="UniProtKB-SubCell"/>
</dbReference>
<evidence type="ECO:0000256" key="9">
    <source>
        <dbReference type="ARBA" id="ARBA00023180"/>
    </source>
</evidence>
<proteinExistence type="inferred from homology"/>
<dbReference type="PANTHER" id="PTHR10108:SF1077">
    <property type="entry name" value="METHYLTRANSFERASE PMT27-RELATED"/>
    <property type="match status" value="1"/>
</dbReference>
<keyword evidence="4" id="KW-0808">Transferase</keyword>
<keyword evidence="13" id="KW-1185">Reference proteome</keyword>
<dbReference type="OrthoDB" id="2013972at2759"/>
<keyword evidence="8" id="KW-0472">Membrane</keyword>
<dbReference type="AlphaFoldDB" id="A0A9D4UT31"/>
<evidence type="ECO:0000256" key="1">
    <source>
        <dbReference type="ARBA" id="ARBA00004606"/>
    </source>
</evidence>
<feature type="compositionally biased region" description="Basic and acidic residues" evidence="11">
    <location>
        <begin position="95"/>
        <end position="139"/>
    </location>
</feature>
<keyword evidence="6" id="KW-0735">Signal-anchor</keyword>
<dbReference type="GO" id="GO:0005802">
    <property type="term" value="C:trans-Golgi network"/>
    <property type="evidence" value="ECO:0007669"/>
    <property type="project" value="TreeGrafter"/>
</dbReference>
<comment type="similarity">
    <text evidence="2">Belongs to the methyltransferase superfamily.</text>
</comment>
<feature type="compositionally biased region" description="Acidic residues" evidence="11">
    <location>
        <begin position="258"/>
        <end position="267"/>
    </location>
</feature>
<evidence type="ECO:0000256" key="5">
    <source>
        <dbReference type="ARBA" id="ARBA00022692"/>
    </source>
</evidence>
<dbReference type="Proteomes" id="UP000886520">
    <property type="component" value="Chromosome 11"/>
</dbReference>
<comment type="caution">
    <text evidence="12">The sequence shown here is derived from an EMBL/GenBank/DDBJ whole genome shotgun (WGS) entry which is preliminary data.</text>
</comment>
<feature type="region of interest" description="Disordered" evidence="11">
    <location>
        <begin position="39"/>
        <end position="288"/>
    </location>
</feature>
<keyword evidence="9" id="KW-0325">Glycoprotein</keyword>
<evidence type="ECO:0008006" key="14">
    <source>
        <dbReference type="Google" id="ProtNLM"/>
    </source>
</evidence>
<evidence type="ECO:0000256" key="2">
    <source>
        <dbReference type="ARBA" id="ARBA00008361"/>
    </source>
</evidence>
<dbReference type="InterPro" id="IPR029063">
    <property type="entry name" value="SAM-dependent_MTases_sf"/>
</dbReference>
<feature type="compositionally biased region" description="Basic and acidic residues" evidence="11">
    <location>
        <begin position="188"/>
        <end position="206"/>
    </location>
</feature>
<comment type="subcellular location">
    <subcellularLocation>
        <location evidence="10">Endomembrane system</location>
        <topology evidence="10">Single-pass membrane protein</topology>
    </subcellularLocation>
    <subcellularLocation>
        <location evidence="1">Membrane</location>
        <topology evidence="1">Single-pass type II membrane protein</topology>
    </subcellularLocation>
</comment>
<dbReference type="PANTHER" id="PTHR10108">
    <property type="entry name" value="SAM-DEPENDENT METHYLTRANSFERASE"/>
    <property type="match status" value="1"/>
</dbReference>
<dbReference type="SUPFAM" id="SSF53335">
    <property type="entry name" value="S-adenosyl-L-methionine-dependent methyltransferases"/>
    <property type="match status" value="2"/>
</dbReference>
<dbReference type="Pfam" id="PF03141">
    <property type="entry name" value="Methyltransf_29"/>
    <property type="match status" value="1"/>
</dbReference>
<evidence type="ECO:0000256" key="10">
    <source>
        <dbReference type="ARBA" id="ARBA00037847"/>
    </source>
</evidence>
<keyword evidence="7" id="KW-1133">Transmembrane helix</keyword>
<organism evidence="12 13">
    <name type="scientific">Adiantum capillus-veneris</name>
    <name type="common">Maidenhair fern</name>
    <dbReference type="NCBI Taxonomy" id="13818"/>
    <lineage>
        <taxon>Eukaryota</taxon>
        <taxon>Viridiplantae</taxon>
        <taxon>Streptophyta</taxon>
        <taxon>Embryophyta</taxon>
        <taxon>Tracheophyta</taxon>
        <taxon>Polypodiopsida</taxon>
        <taxon>Polypodiidae</taxon>
        <taxon>Polypodiales</taxon>
        <taxon>Pteridineae</taxon>
        <taxon>Pteridaceae</taxon>
        <taxon>Vittarioideae</taxon>
        <taxon>Adiantum</taxon>
    </lineage>
</organism>
<evidence type="ECO:0000256" key="8">
    <source>
        <dbReference type="ARBA" id="ARBA00023136"/>
    </source>
</evidence>
<protein>
    <recommendedName>
        <fullName evidence="14">Methyltransferase</fullName>
    </recommendedName>
</protein>
<evidence type="ECO:0000256" key="7">
    <source>
        <dbReference type="ARBA" id="ARBA00022989"/>
    </source>
</evidence>
<evidence type="ECO:0000313" key="12">
    <source>
        <dbReference type="EMBL" id="KAI5073340.1"/>
    </source>
</evidence>
<feature type="compositionally biased region" description="Acidic residues" evidence="11">
    <location>
        <begin position="233"/>
        <end position="242"/>
    </location>
</feature>
<evidence type="ECO:0000256" key="6">
    <source>
        <dbReference type="ARBA" id="ARBA00022968"/>
    </source>
</evidence>
<gene>
    <name evidence="12" type="ORF">GOP47_0011353</name>
</gene>
<feature type="compositionally biased region" description="Acidic residues" evidence="11">
    <location>
        <begin position="70"/>
        <end position="86"/>
    </location>
</feature>
<evidence type="ECO:0000256" key="3">
    <source>
        <dbReference type="ARBA" id="ARBA00022603"/>
    </source>
</evidence>
<dbReference type="GO" id="GO:0032259">
    <property type="term" value="P:methylation"/>
    <property type="evidence" value="ECO:0007669"/>
    <property type="project" value="UniProtKB-KW"/>
</dbReference>
<dbReference type="EMBL" id="JABFUD020000011">
    <property type="protein sequence ID" value="KAI5073340.1"/>
    <property type="molecule type" value="Genomic_DNA"/>
</dbReference>
<sequence>MASGKNFRQEKRMPTCYVMATAVVFVAFCLIGAWVLSSPSESRAAEGSQNTSVDVKENVKSKSDVGSNESFEDIAGDLTLENEEKAEETPQQQTEIKKESSEAVTEQKAEEPIEKKESKKSSKKTKVEEKESDEIKSDVTDSEDVSSNEDVAAKPENNIDFDSSGGKQSEILTETKETSDSWETQVSESKKEKEKVEQEEKEKQDDQAVEDDSDDETTVRSSKKSKKKSATQDVEENEDPDETAVSSKNSKKKTAASDMEDDDDTDEIATSSKRSKTKASTQEGGGIRQKKQIDWTLCELNGATDYIPCLDNVKAIKALPSTKHYEHRERHCPDQAPTCLVPFPEGYRRPIRWPQSRNEVWYANVPHPGLVSYKKDQNWVKKTNDRLIFPGGGTQFKHGALHYIDYLEQSFPKIAWGKRTRVILDVGCGVASFGGYIFDRDVLTMSFAPKDEHEAQVQLALERGIPAISSVMGTQRLVFPSNVFDAVHCARCRVPWHIEGGKLLLELNRVLRPGGYFVWSATPVYWTGEEDVEIWKAMVKLTNAMCWKLVAKFVDESTAIGAAVFQKPTSNYCYENRKKDFPPMCDEDDKPDAAWYVPMTACIHKIPDEDERGAEWPQEWPLRLTESPAWLSNQKGVYGKTAAADFRVDTEHWQRAVQKSYLRGLGIEWKNIRNVMDMRAVYGGFAAALSSLPVWVMNVVPSDAADTLPVIFDRGLFGMYHDWCEAFNSYPRTYDLLHVDHLFGKLKKRCKLKGVIAEVDRLLRPGGWVVVRDKSEFVSEVQDYFESLQWEIRMTFSKGTEGLVAVQKTKWRPESSF</sequence>
<feature type="compositionally biased region" description="Acidic residues" evidence="11">
    <location>
        <begin position="207"/>
        <end position="216"/>
    </location>
</feature>
<dbReference type="FunFam" id="3.40.50.150:FF:000084">
    <property type="entry name" value="probable methyltransferase PMT23"/>
    <property type="match status" value="1"/>
</dbReference>
<name>A0A9D4UT31_ADICA</name>
<dbReference type="GO" id="GO:0005768">
    <property type="term" value="C:endosome"/>
    <property type="evidence" value="ECO:0007669"/>
    <property type="project" value="TreeGrafter"/>
</dbReference>